<dbReference type="Proteomes" id="UP000051574">
    <property type="component" value="Unassembled WGS sequence"/>
</dbReference>
<reference evidence="1 2" key="1">
    <citation type="submission" date="2015-09" db="EMBL/GenBank/DDBJ databases">
        <title>Draft genome of the scarab beetle Oryctes borbonicus.</title>
        <authorList>
            <person name="Meyer J.M."/>
            <person name="Markov G.V."/>
            <person name="Baskaran P."/>
            <person name="Herrmann M."/>
            <person name="Sommer R.J."/>
            <person name="Roedelsperger C."/>
        </authorList>
    </citation>
    <scope>NUCLEOTIDE SEQUENCE [LARGE SCALE GENOMIC DNA]</scope>
    <source>
        <strain evidence="1">OB123</strain>
        <tissue evidence="1">Whole animal</tissue>
    </source>
</reference>
<dbReference type="GO" id="GO:0032543">
    <property type="term" value="P:mitochondrial translation"/>
    <property type="evidence" value="ECO:0007669"/>
    <property type="project" value="TreeGrafter"/>
</dbReference>
<dbReference type="PANTHER" id="PTHR24088:SF0">
    <property type="entry name" value="SMALL RIBOSOMAL SUBUNIT PROTEIN US17M"/>
    <property type="match status" value="1"/>
</dbReference>
<evidence type="ECO:0008006" key="3">
    <source>
        <dbReference type="Google" id="ProtNLM"/>
    </source>
</evidence>
<dbReference type="InterPro" id="IPR012340">
    <property type="entry name" value="NA-bd_OB-fold"/>
</dbReference>
<evidence type="ECO:0000313" key="2">
    <source>
        <dbReference type="Proteomes" id="UP000051574"/>
    </source>
</evidence>
<organism evidence="1 2">
    <name type="scientific">Oryctes borbonicus</name>
    <dbReference type="NCBI Taxonomy" id="1629725"/>
    <lineage>
        <taxon>Eukaryota</taxon>
        <taxon>Metazoa</taxon>
        <taxon>Ecdysozoa</taxon>
        <taxon>Arthropoda</taxon>
        <taxon>Hexapoda</taxon>
        <taxon>Insecta</taxon>
        <taxon>Pterygota</taxon>
        <taxon>Neoptera</taxon>
        <taxon>Endopterygota</taxon>
        <taxon>Coleoptera</taxon>
        <taxon>Polyphaga</taxon>
        <taxon>Scarabaeiformia</taxon>
        <taxon>Scarabaeidae</taxon>
        <taxon>Dynastinae</taxon>
        <taxon>Oryctes</taxon>
    </lineage>
</organism>
<proteinExistence type="predicted"/>
<gene>
    <name evidence="1" type="ORF">AMK59_860</name>
</gene>
<accession>A0A0T6BFI8</accession>
<name>A0A0T6BFI8_9SCAR</name>
<sequence>MSVPSALKSFLLLGECVPCVKQNASRFRIKRLELDKHLLMYFRKDDYIFAHDPAKKCKTGDIVLLELLPQKLTTLITHKIKEIVYPLGDVTCPFTQKKVVAGRFRDHVEAVNEIYGKSDSAFDYEKAPKRGWLEDKKDFSHVETYIKYHESGEDQPHSV</sequence>
<dbReference type="PANTHER" id="PTHR24088">
    <property type="entry name" value="28S RIBOSOMAL PROTEIN S17, MITOCHONDRIAL"/>
    <property type="match status" value="1"/>
</dbReference>
<keyword evidence="2" id="KW-1185">Reference proteome</keyword>
<dbReference type="OrthoDB" id="274752at2759"/>
<dbReference type="Gene3D" id="2.40.50.140">
    <property type="entry name" value="Nucleic acid-binding proteins"/>
    <property type="match status" value="1"/>
</dbReference>
<dbReference type="GO" id="GO:0003735">
    <property type="term" value="F:structural constituent of ribosome"/>
    <property type="evidence" value="ECO:0007669"/>
    <property type="project" value="InterPro"/>
</dbReference>
<evidence type="ECO:0000313" key="1">
    <source>
        <dbReference type="EMBL" id="KRT86096.1"/>
    </source>
</evidence>
<dbReference type="SUPFAM" id="SSF50249">
    <property type="entry name" value="Nucleic acid-binding proteins"/>
    <property type="match status" value="1"/>
</dbReference>
<protein>
    <recommendedName>
        <fullName evidence="3">Ribosomal protein</fullName>
    </recommendedName>
</protein>
<dbReference type="AlphaFoldDB" id="A0A0T6BFI8"/>
<comment type="caution">
    <text evidence="1">The sequence shown here is derived from an EMBL/GenBank/DDBJ whole genome shotgun (WGS) entry which is preliminary data.</text>
</comment>
<dbReference type="EMBL" id="LJIG01000844">
    <property type="protein sequence ID" value="KRT86096.1"/>
    <property type="molecule type" value="Genomic_DNA"/>
</dbReference>
<dbReference type="InterPro" id="IPR039193">
    <property type="entry name" value="Ribosomal_uS17m_metazoa"/>
</dbReference>
<dbReference type="GO" id="GO:0005763">
    <property type="term" value="C:mitochondrial small ribosomal subunit"/>
    <property type="evidence" value="ECO:0007669"/>
    <property type="project" value="InterPro"/>
</dbReference>